<comment type="catalytic activity">
    <reaction evidence="3">
        <text>2 GTP = 3',3'-c-di-GMP + 2 diphosphate</text>
        <dbReference type="Rhea" id="RHEA:24898"/>
        <dbReference type="ChEBI" id="CHEBI:33019"/>
        <dbReference type="ChEBI" id="CHEBI:37565"/>
        <dbReference type="ChEBI" id="CHEBI:58805"/>
        <dbReference type="EC" id="2.7.7.65"/>
    </reaction>
</comment>
<dbReference type="NCBIfam" id="TIGR00254">
    <property type="entry name" value="GGDEF"/>
    <property type="match status" value="1"/>
</dbReference>
<dbReference type="InterPro" id="IPR000160">
    <property type="entry name" value="GGDEF_dom"/>
</dbReference>
<protein>
    <recommendedName>
        <fullName evidence="2">diguanylate cyclase</fullName>
        <ecNumber evidence="2">2.7.7.65</ecNumber>
    </recommendedName>
</protein>
<evidence type="ECO:0000313" key="6">
    <source>
        <dbReference type="Proteomes" id="UP000275461"/>
    </source>
</evidence>
<dbReference type="PROSITE" id="PS50887">
    <property type="entry name" value="GGDEF"/>
    <property type="match status" value="1"/>
</dbReference>
<comment type="cofactor">
    <cofactor evidence="1">
        <name>Mg(2+)</name>
        <dbReference type="ChEBI" id="CHEBI:18420"/>
    </cofactor>
</comment>
<feature type="domain" description="GGDEF" evidence="4">
    <location>
        <begin position="168"/>
        <end position="300"/>
    </location>
</feature>
<dbReference type="FunFam" id="3.30.70.270:FF:000001">
    <property type="entry name" value="Diguanylate cyclase domain protein"/>
    <property type="match status" value="1"/>
</dbReference>
<proteinExistence type="predicted"/>
<dbReference type="Pfam" id="PF00990">
    <property type="entry name" value="GGDEF"/>
    <property type="match status" value="1"/>
</dbReference>
<keyword evidence="6" id="KW-1185">Reference proteome</keyword>
<dbReference type="CDD" id="cd01949">
    <property type="entry name" value="GGDEF"/>
    <property type="match status" value="1"/>
</dbReference>
<dbReference type="Gene3D" id="3.30.70.270">
    <property type="match status" value="1"/>
</dbReference>
<reference evidence="5 6" key="1">
    <citation type="submission" date="2018-10" db="EMBL/GenBank/DDBJ databases">
        <title>Genomic Encyclopedia of Type Strains, Phase IV (KMG-IV): sequencing the most valuable type-strain genomes for metagenomic binning, comparative biology and taxonomic classification.</title>
        <authorList>
            <person name="Goeker M."/>
        </authorList>
    </citation>
    <scope>NUCLEOTIDE SEQUENCE [LARGE SCALE GENOMIC DNA]</scope>
    <source>
        <strain evidence="5 6">DSM 12769</strain>
    </source>
</reference>
<dbReference type="GO" id="GO:0043709">
    <property type="term" value="P:cell adhesion involved in single-species biofilm formation"/>
    <property type="evidence" value="ECO:0007669"/>
    <property type="project" value="TreeGrafter"/>
</dbReference>
<dbReference type="EMBL" id="RCDA01000001">
    <property type="protein sequence ID" value="RLK50668.1"/>
    <property type="molecule type" value="Genomic_DNA"/>
</dbReference>
<evidence type="ECO:0000313" key="5">
    <source>
        <dbReference type="EMBL" id="RLK50668.1"/>
    </source>
</evidence>
<dbReference type="Proteomes" id="UP000275461">
    <property type="component" value="Unassembled WGS sequence"/>
</dbReference>
<accession>A0A498CDZ7</accession>
<dbReference type="InterPro" id="IPR043128">
    <property type="entry name" value="Rev_trsase/Diguanyl_cyclase"/>
</dbReference>
<name>A0A498CDZ7_9GAMM</name>
<evidence type="ECO:0000256" key="3">
    <source>
        <dbReference type="ARBA" id="ARBA00034247"/>
    </source>
</evidence>
<dbReference type="OrthoDB" id="9812260at2"/>
<dbReference type="GO" id="GO:0005886">
    <property type="term" value="C:plasma membrane"/>
    <property type="evidence" value="ECO:0007669"/>
    <property type="project" value="TreeGrafter"/>
</dbReference>
<sequence length="300" mass="33295">MSEQVVSMESKVKSQVSAARPAAPSPEALALQVVMRLQSTLDPEQVLRYFLQEAAPLVGLSSVRLQSDGLDTVLQAGRSRRCRVVQRLRINGELLGELTLSRARPWREEERETLDQLVALLVHPLHNAVRFQQAQAAARHDSLTGLLNRHALDQALAREVSLAHRHQHPLSLMVVDLDRFKQINDRYGHRAGDAALRRLADMLEENCRGGDLVFRYAGDEFVVLMAHTRASGAMRSGERLLQAVAEVTVAMGEEGECFDLRASAGVAALAEGESAEDLFHRADLALLRAKRYGRNRLICD</sequence>
<dbReference type="PANTHER" id="PTHR45138">
    <property type="entry name" value="REGULATORY COMPONENTS OF SENSORY TRANSDUCTION SYSTEM"/>
    <property type="match status" value="1"/>
</dbReference>
<dbReference type="InterPro" id="IPR029787">
    <property type="entry name" value="Nucleotide_cyclase"/>
</dbReference>
<dbReference type="AlphaFoldDB" id="A0A498CDZ7"/>
<evidence type="ECO:0000256" key="2">
    <source>
        <dbReference type="ARBA" id="ARBA00012528"/>
    </source>
</evidence>
<evidence type="ECO:0000256" key="1">
    <source>
        <dbReference type="ARBA" id="ARBA00001946"/>
    </source>
</evidence>
<dbReference type="GO" id="GO:0052621">
    <property type="term" value="F:diguanylate cyclase activity"/>
    <property type="evidence" value="ECO:0007669"/>
    <property type="project" value="UniProtKB-EC"/>
</dbReference>
<evidence type="ECO:0000259" key="4">
    <source>
        <dbReference type="PROSITE" id="PS50887"/>
    </source>
</evidence>
<dbReference type="PANTHER" id="PTHR45138:SF9">
    <property type="entry name" value="DIGUANYLATE CYCLASE DGCM-RELATED"/>
    <property type="match status" value="1"/>
</dbReference>
<dbReference type="EC" id="2.7.7.65" evidence="2"/>
<dbReference type="RefSeq" id="WP_121441136.1">
    <property type="nucleotide sequence ID" value="NZ_RCDA01000001.1"/>
</dbReference>
<comment type="caution">
    <text evidence="5">The sequence shown here is derived from an EMBL/GenBank/DDBJ whole genome shotgun (WGS) entry which is preliminary data.</text>
</comment>
<gene>
    <name evidence="5" type="ORF">DFR31_0574</name>
</gene>
<dbReference type="InterPro" id="IPR050469">
    <property type="entry name" value="Diguanylate_Cyclase"/>
</dbReference>
<dbReference type="SMART" id="SM00267">
    <property type="entry name" value="GGDEF"/>
    <property type="match status" value="1"/>
</dbReference>
<dbReference type="SUPFAM" id="SSF55073">
    <property type="entry name" value="Nucleotide cyclase"/>
    <property type="match status" value="1"/>
</dbReference>
<dbReference type="GO" id="GO:1902201">
    <property type="term" value="P:negative regulation of bacterial-type flagellum-dependent cell motility"/>
    <property type="evidence" value="ECO:0007669"/>
    <property type="project" value="TreeGrafter"/>
</dbReference>
<organism evidence="5 6">
    <name type="scientific">Alkalispirillum mobile</name>
    <dbReference type="NCBI Taxonomy" id="85925"/>
    <lineage>
        <taxon>Bacteria</taxon>
        <taxon>Pseudomonadati</taxon>
        <taxon>Pseudomonadota</taxon>
        <taxon>Gammaproteobacteria</taxon>
        <taxon>Chromatiales</taxon>
        <taxon>Ectothiorhodospiraceae</taxon>
        <taxon>Alkalispirillum</taxon>
    </lineage>
</organism>